<gene>
    <name evidence="1" type="ORF">OBRU01_03335</name>
</gene>
<dbReference type="GO" id="GO:0003678">
    <property type="term" value="F:DNA helicase activity"/>
    <property type="evidence" value="ECO:0007669"/>
    <property type="project" value="TreeGrafter"/>
</dbReference>
<dbReference type="PANTHER" id="PTHR11472:SF47">
    <property type="entry name" value="FANCONI ANEMIA GROUP J PROTEIN"/>
    <property type="match status" value="1"/>
</dbReference>
<keyword evidence="2" id="KW-1185">Reference proteome</keyword>
<evidence type="ECO:0000313" key="1">
    <source>
        <dbReference type="EMBL" id="KOB77512.1"/>
    </source>
</evidence>
<dbReference type="Proteomes" id="UP000037510">
    <property type="component" value="Unassembled WGS sequence"/>
</dbReference>
<dbReference type="GO" id="GO:1990918">
    <property type="term" value="P:double-strand break repair involved in meiotic recombination"/>
    <property type="evidence" value="ECO:0007669"/>
    <property type="project" value="TreeGrafter"/>
</dbReference>
<comment type="caution">
    <text evidence="1">The sequence shown here is derived from an EMBL/GenBank/DDBJ whole genome shotgun (WGS) entry which is preliminary data.</text>
</comment>
<dbReference type="GO" id="GO:0005634">
    <property type="term" value="C:nucleus"/>
    <property type="evidence" value="ECO:0007669"/>
    <property type="project" value="TreeGrafter"/>
</dbReference>
<reference evidence="1 2" key="1">
    <citation type="journal article" date="2015" name="Genome Biol. Evol.">
        <title>The genome of winter moth (Operophtera brumata) provides a genomic perspective on sexual dimorphism and phenology.</title>
        <authorList>
            <person name="Derks M.F."/>
            <person name="Smit S."/>
            <person name="Salis L."/>
            <person name="Schijlen E."/>
            <person name="Bossers A."/>
            <person name="Mateman C."/>
            <person name="Pijl A.S."/>
            <person name="de Ridder D."/>
            <person name="Groenen M.A."/>
            <person name="Visser M.E."/>
            <person name="Megens H.J."/>
        </authorList>
    </citation>
    <scope>NUCLEOTIDE SEQUENCE [LARGE SCALE GENOMIC DNA]</scope>
    <source>
        <strain evidence="1">WM2013NL</strain>
        <tissue evidence="1">Head and thorax</tissue>
    </source>
</reference>
<organism evidence="1 2">
    <name type="scientific">Operophtera brumata</name>
    <name type="common">Winter moth</name>
    <name type="synonym">Phalaena brumata</name>
    <dbReference type="NCBI Taxonomy" id="104452"/>
    <lineage>
        <taxon>Eukaryota</taxon>
        <taxon>Metazoa</taxon>
        <taxon>Ecdysozoa</taxon>
        <taxon>Arthropoda</taxon>
        <taxon>Hexapoda</taxon>
        <taxon>Insecta</taxon>
        <taxon>Pterygota</taxon>
        <taxon>Neoptera</taxon>
        <taxon>Endopterygota</taxon>
        <taxon>Lepidoptera</taxon>
        <taxon>Glossata</taxon>
        <taxon>Ditrysia</taxon>
        <taxon>Geometroidea</taxon>
        <taxon>Geometridae</taxon>
        <taxon>Larentiinae</taxon>
        <taxon>Operophtera</taxon>
    </lineage>
</organism>
<dbReference type="EMBL" id="JTDY01000366">
    <property type="protein sequence ID" value="KOB77512.1"/>
    <property type="molecule type" value="Genomic_DNA"/>
</dbReference>
<dbReference type="AlphaFoldDB" id="A0A0L7LQ00"/>
<dbReference type="STRING" id="104452.A0A0L7LQ00"/>
<dbReference type="InterPro" id="IPR045028">
    <property type="entry name" value="DinG/Rad3-like"/>
</dbReference>
<dbReference type="PANTHER" id="PTHR11472">
    <property type="entry name" value="DNA REPAIR DEAD HELICASE RAD3/XP-D SUBFAMILY MEMBER"/>
    <property type="match status" value="1"/>
</dbReference>
<dbReference type="GO" id="GO:0006289">
    <property type="term" value="P:nucleotide-excision repair"/>
    <property type="evidence" value="ECO:0007669"/>
    <property type="project" value="TreeGrafter"/>
</dbReference>
<accession>A0A0L7LQ00</accession>
<protein>
    <submittedName>
        <fullName evidence="1">FancJ-like protein</fullName>
    </submittedName>
</protein>
<sequence length="110" mass="12278">MNPAVVFEGLKTSRCVILASGTLTPLISLHSELDTEFPLRISPSHIIPPDRIETQDSLGQAIRWVCQVTPHGVLCFDYYKYVSTEQGALLFAVYRGKTHAPRLNQHQDDG</sequence>
<evidence type="ECO:0000313" key="2">
    <source>
        <dbReference type="Proteomes" id="UP000037510"/>
    </source>
</evidence>
<name>A0A0L7LQ00_OPEBR</name>
<proteinExistence type="predicted"/>